<dbReference type="STRING" id="1732.SAMN02910417_01604"/>
<dbReference type="InterPro" id="IPR003004">
    <property type="entry name" value="GspF/PilC"/>
</dbReference>
<organism evidence="9 10">
    <name type="scientific">Eubacterium oxidoreducens</name>
    <dbReference type="NCBI Taxonomy" id="1732"/>
    <lineage>
        <taxon>Bacteria</taxon>
        <taxon>Bacillati</taxon>
        <taxon>Bacillota</taxon>
        <taxon>Clostridia</taxon>
        <taxon>Eubacteriales</taxon>
        <taxon>Eubacteriaceae</taxon>
        <taxon>Eubacterium</taxon>
    </lineage>
</organism>
<evidence type="ECO:0000256" key="7">
    <source>
        <dbReference type="SAM" id="Phobius"/>
    </source>
</evidence>
<feature type="domain" description="Type II secretion system protein GspF" evidence="8">
    <location>
        <begin position="14"/>
        <end position="136"/>
    </location>
</feature>
<name>A0A1G6BLG5_EUBOX</name>
<dbReference type="Proteomes" id="UP000199228">
    <property type="component" value="Unassembled WGS sequence"/>
</dbReference>
<evidence type="ECO:0000313" key="10">
    <source>
        <dbReference type="Proteomes" id="UP000199228"/>
    </source>
</evidence>
<feature type="domain" description="Type II secretion system protein GspF" evidence="8">
    <location>
        <begin position="217"/>
        <end position="338"/>
    </location>
</feature>
<evidence type="ECO:0000256" key="1">
    <source>
        <dbReference type="ARBA" id="ARBA00004651"/>
    </source>
</evidence>
<comment type="subcellular location">
    <subcellularLocation>
        <location evidence="1">Cell membrane</location>
        <topology evidence="1">Multi-pass membrane protein</topology>
    </subcellularLocation>
</comment>
<dbReference type="InterPro" id="IPR018076">
    <property type="entry name" value="T2SS_GspF_dom"/>
</dbReference>
<keyword evidence="3" id="KW-1003">Cell membrane</keyword>
<reference evidence="9 10" key="1">
    <citation type="submission" date="2016-10" db="EMBL/GenBank/DDBJ databases">
        <authorList>
            <person name="de Groot N.N."/>
        </authorList>
    </citation>
    <scope>NUCLEOTIDE SEQUENCE [LARGE SCALE GENOMIC DNA]</scope>
    <source>
        <strain evidence="9 10">DSM 3217</strain>
    </source>
</reference>
<keyword evidence="6 7" id="KW-0472">Membrane</keyword>
<evidence type="ECO:0000256" key="2">
    <source>
        <dbReference type="ARBA" id="ARBA00005745"/>
    </source>
</evidence>
<dbReference type="Pfam" id="PF00482">
    <property type="entry name" value="T2SSF"/>
    <property type="match status" value="2"/>
</dbReference>
<feature type="transmembrane region" description="Helical" evidence="7">
    <location>
        <begin position="117"/>
        <end position="142"/>
    </location>
</feature>
<dbReference type="PANTHER" id="PTHR30012:SF0">
    <property type="entry name" value="TYPE II SECRETION SYSTEM PROTEIN F-RELATED"/>
    <property type="match status" value="1"/>
</dbReference>
<sequence length="347" mass="37991">MAEKQIDYAYVSVFCENVAMMLSGGIVPEEAIGLLMDDSDKNRYYDELKEIQKKLVLGQGMADAVWECDFLPEYAKQMIRIGEQSGRMDKALDALADYYKKQDDIVARLKASVVYPFILLLLMCAVLIVMVSKVLPVFIGVYENLAGTISGSSYAYVSVAIVVGIVALVITIVMAASLLIGMLMYRTAKGRIKISHFLQQSKMTKSASYKMALAQCLQALSTLVASGMNTDEALYHTEKTIVHKQLKERIGLVLEDMKQAHSLAQAFYDRQIIPPLYARMLITGTHSGKIDQALVEVSDTISENAAQEVTGVIDKVEPLLTGFLTAAIGITLLSVMLPLIGILGTIG</sequence>
<evidence type="ECO:0000259" key="8">
    <source>
        <dbReference type="Pfam" id="PF00482"/>
    </source>
</evidence>
<dbReference type="EMBL" id="FMXR01000011">
    <property type="protein sequence ID" value="SDB21451.1"/>
    <property type="molecule type" value="Genomic_DNA"/>
</dbReference>
<dbReference type="InterPro" id="IPR042094">
    <property type="entry name" value="T2SS_GspF_sf"/>
</dbReference>
<evidence type="ECO:0000256" key="5">
    <source>
        <dbReference type="ARBA" id="ARBA00022989"/>
    </source>
</evidence>
<protein>
    <submittedName>
        <fullName evidence="9">Type IV pilus assembly protein PilC</fullName>
    </submittedName>
</protein>
<dbReference type="GO" id="GO:0005886">
    <property type="term" value="C:plasma membrane"/>
    <property type="evidence" value="ECO:0007669"/>
    <property type="project" value="UniProtKB-SubCell"/>
</dbReference>
<evidence type="ECO:0000256" key="6">
    <source>
        <dbReference type="ARBA" id="ARBA00023136"/>
    </source>
</evidence>
<dbReference type="RefSeq" id="WP_090173842.1">
    <property type="nucleotide sequence ID" value="NZ_FMXR01000011.1"/>
</dbReference>
<proteinExistence type="inferred from homology"/>
<evidence type="ECO:0000256" key="3">
    <source>
        <dbReference type="ARBA" id="ARBA00022475"/>
    </source>
</evidence>
<keyword evidence="5 7" id="KW-1133">Transmembrane helix</keyword>
<keyword evidence="4 7" id="KW-0812">Transmembrane</keyword>
<evidence type="ECO:0000313" key="9">
    <source>
        <dbReference type="EMBL" id="SDB21451.1"/>
    </source>
</evidence>
<gene>
    <name evidence="9" type="ORF">SAMN02910417_01604</name>
</gene>
<evidence type="ECO:0000256" key="4">
    <source>
        <dbReference type="ARBA" id="ARBA00022692"/>
    </source>
</evidence>
<keyword evidence="10" id="KW-1185">Reference proteome</keyword>
<feature type="transmembrane region" description="Helical" evidence="7">
    <location>
        <begin position="323"/>
        <end position="346"/>
    </location>
</feature>
<dbReference type="Gene3D" id="1.20.81.30">
    <property type="entry name" value="Type II secretion system (T2SS), domain F"/>
    <property type="match status" value="2"/>
</dbReference>
<accession>A0A1G6BLG5</accession>
<dbReference type="OrthoDB" id="1733538at2"/>
<dbReference type="PRINTS" id="PR00812">
    <property type="entry name" value="BCTERIALGSPF"/>
</dbReference>
<dbReference type="PANTHER" id="PTHR30012">
    <property type="entry name" value="GENERAL SECRETION PATHWAY PROTEIN"/>
    <property type="match status" value="1"/>
</dbReference>
<comment type="similarity">
    <text evidence="2">Belongs to the GSP F family.</text>
</comment>
<dbReference type="AlphaFoldDB" id="A0A1G6BLG5"/>
<feature type="transmembrane region" description="Helical" evidence="7">
    <location>
        <begin position="154"/>
        <end position="185"/>
    </location>
</feature>